<dbReference type="RefSeq" id="WP_048898029.1">
    <property type="nucleotide sequence ID" value="NZ_AP024852.1"/>
</dbReference>
<evidence type="ECO:0000313" key="3">
    <source>
        <dbReference type="Proteomes" id="UP000240481"/>
    </source>
</evidence>
<evidence type="ECO:0000256" key="1">
    <source>
        <dbReference type="SAM" id="MobiDB-lite"/>
    </source>
</evidence>
<reference evidence="2 3" key="1">
    <citation type="submission" date="2018-01" db="EMBL/GenBank/DDBJ databases">
        <title>Whole genome sequencing of Histamine producing bacteria.</title>
        <authorList>
            <person name="Butler K."/>
        </authorList>
    </citation>
    <scope>NUCLEOTIDE SEQUENCE [LARGE SCALE GENOMIC DNA]</scope>
    <source>
        <strain evidence="2 3">DSM 24669</strain>
    </source>
</reference>
<accession>A0A0J8VDM5</accession>
<comment type="caution">
    <text evidence="2">The sequence shown here is derived from an EMBL/GenBank/DDBJ whole genome shotgun (WGS) entry which is preliminary data.</text>
</comment>
<sequence>MLQQIKQGIGRVIAGYGAWCQHMGLTAENRRSCAPVRYDLHDPRHPSYSQCGKRDGIGDGCKQSSPSVKGNQHAD</sequence>
<evidence type="ECO:0000313" key="2">
    <source>
        <dbReference type="EMBL" id="PSW24206.1"/>
    </source>
</evidence>
<keyword evidence="3" id="KW-1185">Reference proteome</keyword>
<dbReference type="OrthoDB" id="5589357at2"/>
<feature type="compositionally biased region" description="Polar residues" evidence="1">
    <location>
        <begin position="62"/>
        <end position="75"/>
    </location>
</feature>
<dbReference type="STRING" id="680026.AB733_06480"/>
<protein>
    <submittedName>
        <fullName evidence="2">Uncharacterized protein</fullName>
    </submittedName>
</protein>
<dbReference type="EMBL" id="PYLZ01000006">
    <property type="protein sequence ID" value="PSW24206.1"/>
    <property type="molecule type" value="Genomic_DNA"/>
</dbReference>
<feature type="region of interest" description="Disordered" evidence="1">
    <location>
        <begin position="44"/>
        <end position="75"/>
    </location>
</feature>
<proteinExistence type="predicted"/>
<dbReference type="AlphaFoldDB" id="A0A0J8VDM5"/>
<dbReference type="Proteomes" id="UP000240481">
    <property type="component" value="Unassembled WGS sequence"/>
</dbReference>
<organism evidence="2 3">
    <name type="scientific">Photobacterium swingsii</name>
    <dbReference type="NCBI Taxonomy" id="680026"/>
    <lineage>
        <taxon>Bacteria</taxon>
        <taxon>Pseudomonadati</taxon>
        <taxon>Pseudomonadota</taxon>
        <taxon>Gammaproteobacteria</taxon>
        <taxon>Vibrionales</taxon>
        <taxon>Vibrionaceae</taxon>
        <taxon>Photobacterium</taxon>
    </lineage>
</organism>
<name>A0A0J8VDM5_9GAMM</name>
<gene>
    <name evidence="2" type="ORF">C9I94_12795</name>
</gene>